<evidence type="ECO:0000313" key="2">
    <source>
        <dbReference type="EMBL" id="MFD2168663.1"/>
    </source>
</evidence>
<keyword evidence="1" id="KW-1133">Transmembrane helix</keyword>
<sequence>MKSTETRARMLDRYYRRHAGMVKKVRRYYLMKDEEELAVIRAELTRRQHMLGNIPLLASTTPIVFLIFGSQVNRYFPHDSLHWLIVAILSILVIVWSINHHFKQKGRVHLDLWLIEQILKDRFQNAYSAVQLGEVSFGGAAPPFDRKDGSK</sequence>
<comment type="caution">
    <text evidence="2">The sequence shown here is derived from an EMBL/GenBank/DDBJ whole genome shotgun (WGS) entry which is preliminary data.</text>
</comment>
<protein>
    <submittedName>
        <fullName evidence="2">Uncharacterized protein</fullName>
    </submittedName>
</protein>
<dbReference type="RefSeq" id="WP_386043577.1">
    <property type="nucleotide sequence ID" value="NZ_JBHUIO010000002.1"/>
</dbReference>
<keyword evidence="3" id="KW-1185">Reference proteome</keyword>
<evidence type="ECO:0000256" key="1">
    <source>
        <dbReference type="SAM" id="Phobius"/>
    </source>
</evidence>
<proteinExistence type="predicted"/>
<dbReference type="EMBL" id="JBHUIO010000002">
    <property type="protein sequence ID" value="MFD2168663.1"/>
    <property type="molecule type" value="Genomic_DNA"/>
</dbReference>
<organism evidence="2 3">
    <name type="scientific">Tumebacillus lipolyticus</name>
    <dbReference type="NCBI Taxonomy" id="1280370"/>
    <lineage>
        <taxon>Bacteria</taxon>
        <taxon>Bacillati</taxon>
        <taxon>Bacillota</taxon>
        <taxon>Bacilli</taxon>
        <taxon>Bacillales</taxon>
        <taxon>Alicyclobacillaceae</taxon>
        <taxon>Tumebacillus</taxon>
    </lineage>
</organism>
<keyword evidence="1" id="KW-0812">Transmembrane</keyword>
<name>A0ABW4ZSH7_9BACL</name>
<keyword evidence="1" id="KW-0472">Membrane</keyword>
<reference evidence="3" key="1">
    <citation type="journal article" date="2019" name="Int. J. Syst. Evol. Microbiol.">
        <title>The Global Catalogue of Microorganisms (GCM) 10K type strain sequencing project: providing services to taxonomists for standard genome sequencing and annotation.</title>
        <authorList>
            <consortium name="The Broad Institute Genomics Platform"/>
            <consortium name="The Broad Institute Genome Sequencing Center for Infectious Disease"/>
            <person name="Wu L."/>
            <person name="Ma J."/>
        </authorList>
    </citation>
    <scope>NUCLEOTIDE SEQUENCE [LARGE SCALE GENOMIC DNA]</scope>
    <source>
        <strain evidence="3">CGMCC 1.13574</strain>
    </source>
</reference>
<dbReference type="Proteomes" id="UP001597343">
    <property type="component" value="Unassembled WGS sequence"/>
</dbReference>
<feature type="transmembrane region" description="Helical" evidence="1">
    <location>
        <begin position="50"/>
        <end position="68"/>
    </location>
</feature>
<evidence type="ECO:0000313" key="3">
    <source>
        <dbReference type="Proteomes" id="UP001597343"/>
    </source>
</evidence>
<accession>A0ABW4ZSH7</accession>
<feature type="transmembrane region" description="Helical" evidence="1">
    <location>
        <begin position="80"/>
        <end position="98"/>
    </location>
</feature>
<gene>
    <name evidence="2" type="ORF">ACFSOY_01340</name>
</gene>